<feature type="non-terminal residue" evidence="1">
    <location>
        <position position="1"/>
    </location>
</feature>
<dbReference type="EMBL" id="JH159151">
    <property type="protein sequence ID" value="EGZ28037.1"/>
    <property type="molecule type" value="Genomic_DNA"/>
</dbReference>
<dbReference type="InParanoid" id="G4YFY8"/>
<dbReference type="KEGG" id="psoj:PHYSODRAFT_467244"/>
<protein>
    <recommendedName>
        <fullName evidence="3">Prolyl 4-hydroxylase alpha subunit Fe(2+) 2OG dioxygenase domain-containing protein</fullName>
    </recommendedName>
</protein>
<organism evidence="1 2">
    <name type="scientific">Phytophthora sojae (strain P6497)</name>
    <name type="common">Soybean stem and root rot agent</name>
    <name type="synonym">Phytophthora megasperma f. sp. glycines</name>
    <dbReference type="NCBI Taxonomy" id="1094619"/>
    <lineage>
        <taxon>Eukaryota</taxon>
        <taxon>Sar</taxon>
        <taxon>Stramenopiles</taxon>
        <taxon>Oomycota</taxon>
        <taxon>Peronosporomycetes</taxon>
        <taxon>Peronosporales</taxon>
        <taxon>Peronosporaceae</taxon>
        <taxon>Phytophthora</taxon>
    </lineage>
</organism>
<sequence>LENPTWNSRLEEFLYHVGEELGYGCTELDAELEKLVVYEPGGRLEKRKCAEGVAGEVAKLVVQLPSMFTGGDMVVYSDEDNSKHLRMDMGKKACTAAYSPCCAVFVADAEHAVEEVKSGYRVVLVYSLRLPEDEDSPGVRRAGQLVVNVMRDAMAAFGEKDTFALLLSSNYGYAGLGRVAEGRRP</sequence>
<dbReference type="AlphaFoldDB" id="G4YFY8"/>
<dbReference type="PANTHER" id="PTHR33099">
    <property type="entry name" value="FE2OG DIOXYGENASE DOMAIN-CONTAINING PROTEIN"/>
    <property type="match status" value="1"/>
</dbReference>
<gene>
    <name evidence="1" type="ORF">PHYSODRAFT_467244</name>
</gene>
<dbReference type="Proteomes" id="UP000002640">
    <property type="component" value="Unassembled WGS sequence"/>
</dbReference>
<evidence type="ECO:0000313" key="1">
    <source>
        <dbReference type="EMBL" id="EGZ28037.1"/>
    </source>
</evidence>
<dbReference type="STRING" id="1094619.G4YFY8"/>
<dbReference type="OMA" id="THMIATR"/>
<name>G4YFY8_PHYSP</name>
<evidence type="ECO:0000313" key="2">
    <source>
        <dbReference type="Proteomes" id="UP000002640"/>
    </source>
</evidence>
<dbReference type="Gene3D" id="2.60.120.620">
    <property type="entry name" value="q2cbj1_9rhob like domain"/>
    <property type="match status" value="1"/>
</dbReference>
<dbReference type="PANTHER" id="PTHR33099:SF7">
    <property type="entry name" value="MYND-TYPE DOMAIN-CONTAINING PROTEIN"/>
    <property type="match status" value="1"/>
</dbReference>
<dbReference type="GeneID" id="20653535"/>
<reference evidence="1 2" key="1">
    <citation type="journal article" date="2006" name="Science">
        <title>Phytophthora genome sequences uncover evolutionary origins and mechanisms of pathogenesis.</title>
        <authorList>
            <person name="Tyler B.M."/>
            <person name="Tripathy S."/>
            <person name="Zhang X."/>
            <person name="Dehal P."/>
            <person name="Jiang R.H."/>
            <person name="Aerts A."/>
            <person name="Arredondo F.D."/>
            <person name="Baxter L."/>
            <person name="Bensasson D."/>
            <person name="Beynon J.L."/>
            <person name="Chapman J."/>
            <person name="Damasceno C.M."/>
            <person name="Dorrance A.E."/>
            <person name="Dou D."/>
            <person name="Dickerman A.W."/>
            <person name="Dubchak I.L."/>
            <person name="Garbelotto M."/>
            <person name="Gijzen M."/>
            <person name="Gordon S.G."/>
            <person name="Govers F."/>
            <person name="Grunwald N.J."/>
            <person name="Huang W."/>
            <person name="Ivors K.L."/>
            <person name="Jones R.W."/>
            <person name="Kamoun S."/>
            <person name="Krampis K."/>
            <person name="Lamour K.H."/>
            <person name="Lee M.K."/>
            <person name="McDonald W.H."/>
            <person name="Medina M."/>
            <person name="Meijer H.J."/>
            <person name="Nordberg E.K."/>
            <person name="Maclean D.J."/>
            <person name="Ospina-Giraldo M.D."/>
            <person name="Morris P.F."/>
            <person name="Phuntumart V."/>
            <person name="Putnam N.H."/>
            <person name="Rash S."/>
            <person name="Rose J.K."/>
            <person name="Sakihama Y."/>
            <person name="Salamov A.A."/>
            <person name="Savidor A."/>
            <person name="Scheuring C.F."/>
            <person name="Smith B.M."/>
            <person name="Sobral B.W."/>
            <person name="Terry A."/>
            <person name="Torto-Alalibo T.A."/>
            <person name="Win J."/>
            <person name="Xu Z."/>
            <person name="Zhang H."/>
            <person name="Grigoriev I.V."/>
            <person name="Rokhsar D.S."/>
            <person name="Boore J.L."/>
        </authorList>
    </citation>
    <scope>NUCLEOTIDE SEQUENCE [LARGE SCALE GENOMIC DNA]</scope>
    <source>
        <strain evidence="1 2">P6497</strain>
    </source>
</reference>
<proteinExistence type="predicted"/>
<dbReference type="RefSeq" id="XP_009515312.1">
    <property type="nucleotide sequence ID" value="XM_009517017.1"/>
</dbReference>
<evidence type="ECO:0008006" key="3">
    <source>
        <dbReference type="Google" id="ProtNLM"/>
    </source>
</evidence>
<keyword evidence="2" id="KW-1185">Reference proteome</keyword>
<dbReference type="SMR" id="G4YFY8"/>
<accession>G4YFY8</accession>